<feature type="compositionally biased region" description="Polar residues" evidence="1">
    <location>
        <begin position="1"/>
        <end position="21"/>
    </location>
</feature>
<keyword evidence="3" id="KW-1185">Reference proteome</keyword>
<name>A0AAD9KIN5_RIDPI</name>
<proteinExistence type="predicted"/>
<dbReference type="AlphaFoldDB" id="A0AAD9KIN5"/>
<comment type="caution">
    <text evidence="2">The sequence shown here is derived from an EMBL/GenBank/DDBJ whole genome shotgun (WGS) entry which is preliminary data.</text>
</comment>
<dbReference type="EMBL" id="JAODUO010001061">
    <property type="protein sequence ID" value="KAK2171465.1"/>
    <property type="molecule type" value="Genomic_DNA"/>
</dbReference>
<evidence type="ECO:0000256" key="1">
    <source>
        <dbReference type="SAM" id="MobiDB-lite"/>
    </source>
</evidence>
<organism evidence="2 3">
    <name type="scientific">Ridgeia piscesae</name>
    <name type="common">Tubeworm</name>
    <dbReference type="NCBI Taxonomy" id="27915"/>
    <lineage>
        <taxon>Eukaryota</taxon>
        <taxon>Metazoa</taxon>
        <taxon>Spiralia</taxon>
        <taxon>Lophotrochozoa</taxon>
        <taxon>Annelida</taxon>
        <taxon>Polychaeta</taxon>
        <taxon>Sedentaria</taxon>
        <taxon>Canalipalpata</taxon>
        <taxon>Sabellida</taxon>
        <taxon>Siboglinidae</taxon>
        <taxon>Ridgeia</taxon>
    </lineage>
</organism>
<evidence type="ECO:0000313" key="2">
    <source>
        <dbReference type="EMBL" id="KAK2171465.1"/>
    </source>
</evidence>
<feature type="region of interest" description="Disordered" evidence="1">
    <location>
        <begin position="110"/>
        <end position="141"/>
    </location>
</feature>
<protein>
    <submittedName>
        <fullName evidence="2">Uncharacterized protein</fullName>
    </submittedName>
</protein>
<accession>A0AAD9KIN5</accession>
<gene>
    <name evidence="2" type="ORF">NP493_1062g00080</name>
</gene>
<dbReference type="Proteomes" id="UP001209878">
    <property type="component" value="Unassembled WGS sequence"/>
</dbReference>
<evidence type="ECO:0000313" key="3">
    <source>
        <dbReference type="Proteomes" id="UP001209878"/>
    </source>
</evidence>
<feature type="compositionally biased region" description="Polar residues" evidence="1">
    <location>
        <begin position="122"/>
        <end position="141"/>
    </location>
</feature>
<sequence>MSDQPTSVSNDQLAGVSSQTDHLAEVSGELEALQFDEEDTGDIEITGDSAGSSVVIKQEQDDPVMEEVSPFEDLDDSDDEVICLDRQTTIKYMSGEMSFDEYSALLEEQVKQEPDDPDDVTGVTQLQPTPSGSQRKSSQHQ</sequence>
<reference evidence="2" key="1">
    <citation type="journal article" date="2023" name="Mol. Biol. Evol.">
        <title>Third-Generation Sequencing Reveals the Adaptive Role of the Epigenome in Three Deep-Sea Polychaetes.</title>
        <authorList>
            <person name="Perez M."/>
            <person name="Aroh O."/>
            <person name="Sun Y."/>
            <person name="Lan Y."/>
            <person name="Juniper S.K."/>
            <person name="Young C.R."/>
            <person name="Angers B."/>
            <person name="Qian P.Y."/>
        </authorList>
    </citation>
    <scope>NUCLEOTIDE SEQUENCE</scope>
    <source>
        <strain evidence="2">R07B-5</strain>
    </source>
</reference>
<feature type="region of interest" description="Disordered" evidence="1">
    <location>
        <begin position="1"/>
        <end position="23"/>
    </location>
</feature>